<dbReference type="SMART" id="SM00749">
    <property type="entry name" value="BON"/>
    <property type="match status" value="1"/>
</dbReference>
<protein>
    <submittedName>
        <fullName evidence="3">BON domain-containing protein</fullName>
    </submittedName>
</protein>
<dbReference type="Pfam" id="PF04972">
    <property type="entry name" value="BON"/>
    <property type="match status" value="1"/>
</dbReference>
<dbReference type="PANTHER" id="PTHR34606">
    <property type="entry name" value="BON DOMAIN-CONTAINING PROTEIN"/>
    <property type="match status" value="1"/>
</dbReference>
<dbReference type="InterPro" id="IPR014004">
    <property type="entry name" value="Transpt-assoc_nodulatn_dom_bac"/>
</dbReference>
<feature type="compositionally biased region" description="Low complexity" evidence="1">
    <location>
        <begin position="70"/>
        <end position="88"/>
    </location>
</feature>
<dbReference type="NCBIfam" id="NF033157">
    <property type="entry name" value="SWFGD_domain"/>
    <property type="match status" value="1"/>
</dbReference>
<dbReference type="EMBL" id="SMAI01000001">
    <property type="protein sequence ID" value="TCT08101.1"/>
    <property type="molecule type" value="Genomic_DNA"/>
</dbReference>
<name>A0A4R3M494_9HYPH</name>
<feature type="compositionally biased region" description="Polar residues" evidence="1">
    <location>
        <begin position="266"/>
        <end position="293"/>
    </location>
</feature>
<comment type="caution">
    <text evidence="3">The sequence shown here is derived from an EMBL/GenBank/DDBJ whole genome shotgun (WGS) entry which is preliminary data.</text>
</comment>
<feature type="region of interest" description="Disordered" evidence="1">
    <location>
        <begin position="252"/>
        <end position="316"/>
    </location>
</feature>
<evidence type="ECO:0000313" key="4">
    <source>
        <dbReference type="Proteomes" id="UP000294664"/>
    </source>
</evidence>
<feature type="compositionally biased region" description="Polar residues" evidence="1">
    <location>
        <begin position="301"/>
        <end position="316"/>
    </location>
</feature>
<proteinExistence type="predicted"/>
<organism evidence="3 4">
    <name type="scientific">Aquabacter spiritensis</name>
    <dbReference type="NCBI Taxonomy" id="933073"/>
    <lineage>
        <taxon>Bacteria</taxon>
        <taxon>Pseudomonadati</taxon>
        <taxon>Pseudomonadota</taxon>
        <taxon>Alphaproteobacteria</taxon>
        <taxon>Hyphomicrobiales</taxon>
        <taxon>Xanthobacteraceae</taxon>
        <taxon>Aquabacter</taxon>
    </lineage>
</organism>
<feature type="domain" description="BON" evidence="2">
    <location>
        <begin position="211"/>
        <end position="279"/>
    </location>
</feature>
<dbReference type="InterPro" id="IPR007055">
    <property type="entry name" value="BON_dom"/>
</dbReference>
<sequence>MAQNWRNDEHRARDHEQDDRSNWRDDRSYRSGQTHSADQDHSGYGRDRGYRDEQGRGSDYQSGRPTLSRSPSYGSDAGASSARGSWSGMEGDRTEDRFEGSRSEYGRGRDAYGASDPDRYYGSGSYPPSGFGYGRSGGRDEGRRGRPDWGRQEWGMSGPQQSDWERDQRNDRGFWDRASDEVSSWFGDEAAERRRREDEHRGRGPKNYARSDDRVREDVNDRLTDDGLVDASEIEVSVAKGEVTLTGVVADRRQRRRAEDVAEQVSGVQHVQNNVRVRGTGTTPGSTASQSDPTGAAGKQTAITPGQSSTISSRNT</sequence>
<feature type="compositionally biased region" description="Basic and acidic residues" evidence="1">
    <location>
        <begin position="137"/>
        <end position="151"/>
    </location>
</feature>
<dbReference type="RefSeq" id="WP_245504502.1">
    <property type="nucleotide sequence ID" value="NZ_SMAI01000001.1"/>
</dbReference>
<keyword evidence="4" id="KW-1185">Reference proteome</keyword>
<dbReference type="Proteomes" id="UP000294664">
    <property type="component" value="Unassembled WGS sequence"/>
</dbReference>
<feature type="compositionally biased region" description="Basic and acidic residues" evidence="1">
    <location>
        <begin position="1"/>
        <end position="29"/>
    </location>
</feature>
<dbReference type="AlphaFoldDB" id="A0A4R3M494"/>
<feature type="compositionally biased region" description="Polar residues" evidence="1">
    <location>
        <begin position="59"/>
        <end position="69"/>
    </location>
</feature>
<evidence type="ECO:0000256" key="1">
    <source>
        <dbReference type="SAM" id="MobiDB-lite"/>
    </source>
</evidence>
<evidence type="ECO:0000259" key="2">
    <source>
        <dbReference type="PROSITE" id="PS50914"/>
    </source>
</evidence>
<gene>
    <name evidence="3" type="ORF">EDC64_101621</name>
</gene>
<evidence type="ECO:0000313" key="3">
    <source>
        <dbReference type="EMBL" id="TCT08101.1"/>
    </source>
</evidence>
<accession>A0A4R3M494</accession>
<feature type="compositionally biased region" description="Basic and acidic residues" evidence="1">
    <location>
        <begin position="37"/>
        <end position="56"/>
    </location>
</feature>
<feature type="compositionally biased region" description="Basic and acidic residues" evidence="1">
    <location>
        <begin position="190"/>
        <end position="202"/>
    </location>
</feature>
<feature type="region of interest" description="Disordered" evidence="1">
    <location>
        <begin position="1"/>
        <end position="219"/>
    </location>
</feature>
<dbReference type="PANTHER" id="PTHR34606:SF15">
    <property type="entry name" value="BON DOMAIN-CONTAINING PROTEIN"/>
    <property type="match status" value="1"/>
</dbReference>
<reference evidence="3 4" key="1">
    <citation type="submission" date="2019-03" db="EMBL/GenBank/DDBJ databases">
        <title>Genomic Encyclopedia of Type Strains, Phase IV (KMG-IV): sequencing the most valuable type-strain genomes for metagenomic binning, comparative biology and taxonomic classification.</title>
        <authorList>
            <person name="Goeker M."/>
        </authorList>
    </citation>
    <scope>NUCLEOTIDE SEQUENCE [LARGE SCALE GENOMIC DNA]</scope>
    <source>
        <strain evidence="3 4">DSM 9035</strain>
    </source>
</reference>
<dbReference type="InterPro" id="IPR051686">
    <property type="entry name" value="Lipoprotein_DolP"/>
</dbReference>
<feature type="compositionally biased region" description="Basic and acidic residues" evidence="1">
    <location>
        <begin position="163"/>
        <end position="180"/>
    </location>
</feature>
<dbReference type="InterPro" id="IPR047800">
    <property type="entry name" value="SWFGD_dom"/>
</dbReference>
<feature type="compositionally biased region" description="Basic and acidic residues" evidence="1">
    <location>
        <begin position="209"/>
        <end position="219"/>
    </location>
</feature>
<dbReference type="Gene3D" id="3.30.1340.30">
    <property type="match status" value="1"/>
</dbReference>
<feature type="compositionally biased region" description="Basic and acidic residues" evidence="1">
    <location>
        <begin position="90"/>
        <end position="110"/>
    </location>
</feature>
<feature type="compositionally biased region" description="Low complexity" evidence="1">
    <location>
        <begin position="120"/>
        <end position="130"/>
    </location>
</feature>
<dbReference type="PROSITE" id="PS50914">
    <property type="entry name" value="BON"/>
    <property type="match status" value="1"/>
</dbReference>